<accession>A0A418WMA5</accession>
<dbReference type="EMBL" id="QYUM01000003">
    <property type="protein sequence ID" value="RJF91127.1"/>
    <property type="molecule type" value="Genomic_DNA"/>
</dbReference>
<protein>
    <submittedName>
        <fullName evidence="2">MBL fold metallo-hydrolase</fullName>
    </submittedName>
</protein>
<dbReference type="AlphaFoldDB" id="A0A418WMA5"/>
<dbReference type="Pfam" id="PF12706">
    <property type="entry name" value="Lactamase_B_2"/>
    <property type="match status" value="1"/>
</dbReference>
<dbReference type="InterPro" id="IPR001279">
    <property type="entry name" value="Metallo-B-lactamas"/>
</dbReference>
<sequence>MKLRILGCGTSSGVPRIGNDWGNCDPTEPKNRRRRASILVESATTRILVDTSPDLREQLLDADIADVDAVIWTHDHADHCHGIDDLRQLFHARGRPVNGYARPDTLASLRTRFAYAFDGKDGYPPTVTGHVLESDWQFGDIRVRVTDQPHGSITSAGLRFDGPQSSIGYSTDFNILTEDMANLFEGVDLWVVDALRHKPHPTHPHLAQTLEWIAALAPDRAVLTHMDQSMDYATLCRALPEGVMAAWDGLELETG</sequence>
<gene>
    <name evidence="2" type="ORF">D3876_13420</name>
</gene>
<dbReference type="SUPFAM" id="SSF56281">
    <property type="entry name" value="Metallo-hydrolase/oxidoreductase"/>
    <property type="match status" value="1"/>
</dbReference>
<dbReference type="CDD" id="cd16279">
    <property type="entry name" value="metallo-hydrolase-like_MBL-fold"/>
    <property type="match status" value="1"/>
</dbReference>
<dbReference type="PANTHER" id="PTHR42663:SF6">
    <property type="entry name" value="HYDROLASE C777.06C-RELATED"/>
    <property type="match status" value="1"/>
</dbReference>
<keyword evidence="3" id="KW-1185">Reference proteome</keyword>
<organism evidence="2 3">
    <name type="scientific">Sphingomonas cavernae</name>
    <dbReference type="NCBI Taxonomy" id="2320861"/>
    <lineage>
        <taxon>Bacteria</taxon>
        <taxon>Pseudomonadati</taxon>
        <taxon>Pseudomonadota</taxon>
        <taxon>Alphaproteobacteria</taxon>
        <taxon>Sphingomonadales</taxon>
        <taxon>Sphingomonadaceae</taxon>
        <taxon>Sphingomonas</taxon>
    </lineage>
</organism>
<evidence type="ECO:0000313" key="2">
    <source>
        <dbReference type="EMBL" id="RJF91127.1"/>
    </source>
</evidence>
<reference evidence="2 3" key="1">
    <citation type="submission" date="2018-09" db="EMBL/GenBank/DDBJ databases">
        <authorList>
            <person name="Zhu H."/>
        </authorList>
    </citation>
    <scope>NUCLEOTIDE SEQUENCE [LARGE SCALE GENOMIC DNA]</scope>
    <source>
        <strain evidence="2 3">K2R01-6</strain>
    </source>
</reference>
<dbReference type="RefSeq" id="WP_119762932.1">
    <property type="nucleotide sequence ID" value="NZ_QYUM01000003.1"/>
</dbReference>
<dbReference type="Gene3D" id="3.60.15.10">
    <property type="entry name" value="Ribonuclease Z/Hydroxyacylglutathione hydrolase-like"/>
    <property type="match status" value="1"/>
</dbReference>
<dbReference type="PANTHER" id="PTHR42663">
    <property type="entry name" value="HYDROLASE C777.06C-RELATED-RELATED"/>
    <property type="match status" value="1"/>
</dbReference>
<evidence type="ECO:0000259" key="1">
    <source>
        <dbReference type="SMART" id="SM00849"/>
    </source>
</evidence>
<name>A0A418WMA5_9SPHN</name>
<dbReference type="OrthoDB" id="9781189at2"/>
<dbReference type="Proteomes" id="UP000286100">
    <property type="component" value="Unassembled WGS sequence"/>
</dbReference>
<comment type="caution">
    <text evidence="2">The sequence shown here is derived from an EMBL/GenBank/DDBJ whole genome shotgun (WGS) entry which is preliminary data.</text>
</comment>
<dbReference type="InterPro" id="IPR036866">
    <property type="entry name" value="RibonucZ/Hydroxyglut_hydro"/>
</dbReference>
<keyword evidence="2" id="KW-0378">Hydrolase</keyword>
<feature type="domain" description="Metallo-beta-lactamase" evidence="1">
    <location>
        <begin position="34"/>
        <end position="225"/>
    </location>
</feature>
<dbReference type="GO" id="GO:0016787">
    <property type="term" value="F:hydrolase activity"/>
    <property type="evidence" value="ECO:0007669"/>
    <property type="project" value="UniProtKB-KW"/>
</dbReference>
<proteinExistence type="predicted"/>
<evidence type="ECO:0000313" key="3">
    <source>
        <dbReference type="Proteomes" id="UP000286100"/>
    </source>
</evidence>
<dbReference type="SMART" id="SM00849">
    <property type="entry name" value="Lactamase_B"/>
    <property type="match status" value="1"/>
</dbReference>